<sequence length="119" mass="13419">MTSQPQIHYTVDPSTHPSTWPSHEPGVHTVVHKVDVIYVNVNAASTFSILRTGTNGSIHEVVTQVAKHIARNHYRLVSFNATEYSCVVVLSTDKPEEEVLWKNGFPWDIEEEQQPDVVL</sequence>
<keyword evidence="3" id="KW-1185">Reference proteome</keyword>
<reference evidence="2 3" key="1">
    <citation type="submission" date="2024-01" db="EMBL/GenBank/DDBJ databases">
        <title>Complete genome of Cladobotryum mycophilum ATHUM6906.</title>
        <authorList>
            <person name="Christinaki A.C."/>
            <person name="Myridakis A.I."/>
            <person name="Kouvelis V.N."/>
        </authorList>
    </citation>
    <scope>NUCLEOTIDE SEQUENCE [LARGE SCALE GENOMIC DNA]</scope>
    <source>
        <strain evidence="2 3">ATHUM6906</strain>
    </source>
</reference>
<protein>
    <recommendedName>
        <fullName evidence="4">Tautomerase cis-CaaD-like domain-containing protein</fullName>
    </recommendedName>
</protein>
<dbReference type="Proteomes" id="UP001338125">
    <property type="component" value="Unassembled WGS sequence"/>
</dbReference>
<evidence type="ECO:0000256" key="1">
    <source>
        <dbReference type="SAM" id="MobiDB-lite"/>
    </source>
</evidence>
<comment type="caution">
    <text evidence="2">The sequence shown here is derived from an EMBL/GenBank/DDBJ whole genome shotgun (WGS) entry which is preliminary data.</text>
</comment>
<proteinExistence type="predicted"/>
<name>A0ABR0SVZ0_9HYPO</name>
<dbReference type="EMBL" id="JAVFKD010000003">
    <property type="protein sequence ID" value="KAK5996328.1"/>
    <property type="molecule type" value="Genomic_DNA"/>
</dbReference>
<evidence type="ECO:0000313" key="2">
    <source>
        <dbReference type="EMBL" id="KAK5996328.1"/>
    </source>
</evidence>
<gene>
    <name evidence="2" type="ORF">PT974_03083</name>
</gene>
<evidence type="ECO:0000313" key="3">
    <source>
        <dbReference type="Proteomes" id="UP001338125"/>
    </source>
</evidence>
<feature type="region of interest" description="Disordered" evidence="1">
    <location>
        <begin position="1"/>
        <end position="21"/>
    </location>
</feature>
<organism evidence="2 3">
    <name type="scientific">Cladobotryum mycophilum</name>
    <dbReference type="NCBI Taxonomy" id="491253"/>
    <lineage>
        <taxon>Eukaryota</taxon>
        <taxon>Fungi</taxon>
        <taxon>Dikarya</taxon>
        <taxon>Ascomycota</taxon>
        <taxon>Pezizomycotina</taxon>
        <taxon>Sordariomycetes</taxon>
        <taxon>Hypocreomycetidae</taxon>
        <taxon>Hypocreales</taxon>
        <taxon>Hypocreaceae</taxon>
        <taxon>Cladobotryum</taxon>
    </lineage>
</organism>
<accession>A0ABR0SVZ0</accession>
<evidence type="ECO:0008006" key="4">
    <source>
        <dbReference type="Google" id="ProtNLM"/>
    </source>
</evidence>